<sequence length="119" mass="13115">MPKSTGSLAEDLIKEVAVQALFRALANARTREAKAEVLARVLMAIDDPEAAAEPGRRSPRIHPTRAQNAKPEQEEKTPEEKEPSLLLPTGPRQVRVKKPKALLQPPDKVGGKRTRRAEI</sequence>
<dbReference type="AlphaFoldDB" id="A0A6A4CC29"/>
<dbReference type="Proteomes" id="UP000434957">
    <property type="component" value="Unassembled WGS sequence"/>
</dbReference>
<comment type="caution">
    <text evidence="2">The sequence shown here is derived from an EMBL/GenBank/DDBJ whole genome shotgun (WGS) entry which is preliminary data.</text>
</comment>
<dbReference type="EMBL" id="QXFT01003420">
    <property type="protein sequence ID" value="KAE9285998.1"/>
    <property type="molecule type" value="Genomic_DNA"/>
</dbReference>
<keyword evidence="3" id="KW-1185">Reference proteome</keyword>
<proteinExistence type="predicted"/>
<evidence type="ECO:0000256" key="1">
    <source>
        <dbReference type="SAM" id="MobiDB-lite"/>
    </source>
</evidence>
<evidence type="ECO:0000313" key="2">
    <source>
        <dbReference type="EMBL" id="KAE9285998.1"/>
    </source>
</evidence>
<feature type="region of interest" description="Disordered" evidence="1">
    <location>
        <begin position="49"/>
        <end position="119"/>
    </location>
</feature>
<feature type="compositionally biased region" description="Basic and acidic residues" evidence="1">
    <location>
        <begin position="71"/>
        <end position="83"/>
    </location>
</feature>
<reference evidence="2 3" key="1">
    <citation type="submission" date="2018-08" db="EMBL/GenBank/DDBJ databases">
        <title>Genomic investigation of the strawberry pathogen Phytophthora fragariae indicates pathogenicity is determined by transcriptional variation in three key races.</title>
        <authorList>
            <person name="Adams T.M."/>
            <person name="Armitage A.D."/>
            <person name="Sobczyk M.K."/>
            <person name="Bates H.J."/>
            <person name="Dunwell J.M."/>
            <person name="Nellist C.F."/>
            <person name="Harrison R.J."/>
        </authorList>
    </citation>
    <scope>NUCLEOTIDE SEQUENCE [LARGE SCALE GENOMIC DNA]</scope>
    <source>
        <strain evidence="2 3">SCRP333</strain>
    </source>
</reference>
<evidence type="ECO:0000313" key="3">
    <source>
        <dbReference type="Proteomes" id="UP000434957"/>
    </source>
</evidence>
<accession>A0A6A4CC29</accession>
<protein>
    <submittedName>
        <fullName evidence="2">Uncharacterized protein</fullName>
    </submittedName>
</protein>
<name>A0A6A4CC29_9STRA</name>
<organism evidence="2 3">
    <name type="scientific">Phytophthora rubi</name>
    <dbReference type="NCBI Taxonomy" id="129364"/>
    <lineage>
        <taxon>Eukaryota</taxon>
        <taxon>Sar</taxon>
        <taxon>Stramenopiles</taxon>
        <taxon>Oomycota</taxon>
        <taxon>Peronosporomycetes</taxon>
        <taxon>Peronosporales</taxon>
        <taxon>Peronosporaceae</taxon>
        <taxon>Phytophthora</taxon>
    </lineage>
</organism>
<gene>
    <name evidence="2" type="ORF">PR003_g26436</name>
</gene>